<organism evidence="2 3">
    <name type="scientific">Rotaria magnacalcarata</name>
    <dbReference type="NCBI Taxonomy" id="392030"/>
    <lineage>
        <taxon>Eukaryota</taxon>
        <taxon>Metazoa</taxon>
        <taxon>Spiralia</taxon>
        <taxon>Gnathifera</taxon>
        <taxon>Rotifera</taxon>
        <taxon>Eurotatoria</taxon>
        <taxon>Bdelloidea</taxon>
        <taxon>Philodinida</taxon>
        <taxon>Philodinidae</taxon>
        <taxon>Rotaria</taxon>
    </lineage>
</organism>
<evidence type="ECO:0000313" key="2">
    <source>
        <dbReference type="EMBL" id="CAF2118323.1"/>
    </source>
</evidence>
<dbReference type="EMBL" id="CAJNRG010010053">
    <property type="protein sequence ID" value="CAF2118323.1"/>
    <property type="molecule type" value="Genomic_DNA"/>
</dbReference>
<dbReference type="Proteomes" id="UP000663887">
    <property type="component" value="Unassembled WGS sequence"/>
</dbReference>
<sequence>SSSVFVSKLKVKKNKYENAVACYKVKNAPLSFRMNSEDKDIDFNSKNSNASVVWKTCLDDENISTSTNPENELEDKEKQCAEEFDQLGSELGAYLDNVTQSACHNIDQSTEKLVDSSVDGVVSKDPCPTNVASFLGASVNWLMYILHPILNTFRIYMESDFHRKNIRTCIPKLKDCLDNIRLSFGPISVLADASVECTIVFIGPNGQFYYAPYAFVRGCVGNYKFENPTIFDSQHDVKIENGFFSLEMVICKLKNGMFELKDERNNGMCQIKRAPCGIMDKIDHEILLSWGVKENKTKMNRNDKNVTPHKLAKCLKVHTLYIMIRRTRFDPVENKFVPEPEILFCSNAFTPENGSVRPLDYDYSANKLIITKFMQSRAEPRESNHQFNVHVSYVIPPLYECTQLRNKRIIVEILTGSEQESHTHPNYKFMTDEGVRDSICIRADQYESNAEFKIVKTTRNQCNDRCVQNTALPVSYHNGSDSMVQAVSFNEPSMNSFRVQMQLCDYTDQIVTPYPRSTVQSTLVVDDFVSSERSATSSSPVNENVIIENVFESSVTDKRSLEKEAHERTGSPLLKTPKIHDSSVCDN</sequence>
<dbReference type="AlphaFoldDB" id="A0A816V9D9"/>
<feature type="compositionally biased region" description="Basic and acidic residues" evidence="1">
    <location>
        <begin position="578"/>
        <end position="587"/>
    </location>
</feature>
<name>A0A816V9D9_9BILA</name>
<accession>A0A816V9D9</accession>
<gene>
    <name evidence="2" type="ORF">XDN619_LOCUS22129</name>
</gene>
<reference evidence="2" key="1">
    <citation type="submission" date="2021-02" db="EMBL/GenBank/DDBJ databases">
        <authorList>
            <person name="Nowell W R."/>
        </authorList>
    </citation>
    <scope>NUCLEOTIDE SEQUENCE</scope>
</reference>
<feature type="region of interest" description="Disordered" evidence="1">
    <location>
        <begin position="564"/>
        <end position="587"/>
    </location>
</feature>
<evidence type="ECO:0000313" key="3">
    <source>
        <dbReference type="Proteomes" id="UP000663887"/>
    </source>
</evidence>
<evidence type="ECO:0000256" key="1">
    <source>
        <dbReference type="SAM" id="MobiDB-lite"/>
    </source>
</evidence>
<proteinExistence type="predicted"/>
<protein>
    <submittedName>
        <fullName evidence="2">Uncharacterized protein</fullName>
    </submittedName>
</protein>
<comment type="caution">
    <text evidence="2">The sequence shown here is derived from an EMBL/GenBank/DDBJ whole genome shotgun (WGS) entry which is preliminary data.</text>
</comment>
<feature type="non-terminal residue" evidence="2">
    <location>
        <position position="1"/>
    </location>
</feature>